<comment type="caution">
    <text evidence="2">The sequence shown here is derived from an EMBL/GenBank/DDBJ whole genome shotgun (WGS) entry which is preliminary data.</text>
</comment>
<proteinExistence type="predicted"/>
<dbReference type="Proteomes" id="UP000436016">
    <property type="component" value="Unassembled WGS sequence"/>
</dbReference>
<dbReference type="InterPro" id="IPR010607">
    <property type="entry name" value="DUF1194"/>
</dbReference>
<gene>
    <name evidence="2" type="ORF">GSH16_12985</name>
</gene>
<keyword evidence="1" id="KW-0732">Signal</keyword>
<dbReference type="Pfam" id="PF06707">
    <property type="entry name" value="DUF1194"/>
    <property type="match status" value="1"/>
</dbReference>
<dbReference type="SUPFAM" id="SSF53300">
    <property type="entry name" value="vWA-like"/>
    <property type="match status" value="1"/>
</dbReference>
<name>A0A6B0TP26_9RHOB</name>
<dbReference type="Gene3D" id="3.40.50.410">
    <property type="entry name" value="von Willebrand factor, type A domain"/>
    <property type="match status" value="1"/>
</dbReference>
<sequence length="219" mass="22712">MRGAGLAAATALALAPAGASACGLALAFAVDVSGSVDGYEYAIQMNGLADALEDPAIARDLAALRAQLSLWHWGGRGTQVRAIPWTGIDSPAALQAFADRTRTLPRAAINESTAMGTALARVADGFASAPRCDRMVIDVSGDGKSNTGPGPEGLRDGLAAAGLTVNALAIEDESFELSEYFRHRVITGPGAFVETAEGFDDYPRAIRAKILRELRTPGV</sequence>
<feature type="chain" id="PRO_5025667718" evidence="1">
    <location>
        <begin position="22"/>
        <end position="219"/>
    </location>
</feature>
<keyword evidence="3" id="KW-1185">Reference proteome</keyword>
<dbReference type="RefSeq" id="WP_160855750.1">
    <property type="nucleotide sequence ID" value="NZ_WUWG01000005.1"/>
</dbReference>
<dbReference type="EMBL" id="WUWG01000005">
    <property type="protein sequence ID" value="MXU66360.1"/>
    <property type="molecule type" value="Genomic_DNA"/>
</dbReference>
<evidence type="ECO:0000313" key="3">
    <source>
        <dbReference type="Proteomes" id="UP000436016"/>
    </source>
</evidence>
<evidence type="ECO:0000313" key="2">
    <source>
        <dbReference type="EMBL" id="MXU66360.1"/>
    </source>
</evidence>
<feature type="signal peptide" evidence="1">
    <location>
        <begin position="1"/>
        <end position="21"/>
    </location>
</feature>
<dbReference type="InterPro" id="IPR036465">
    <property type="entry name" value="vWFA_dom_sf"/>
</dbReference>
<evidence type="ECO:0000256" key="1">
    <source>
        <dbReference type="SAM" id="SignalP"/>
    </source>
</evidence>
<accession>A0A6B0TP26</accession>
<protein>
    <submittedName>
        <fullName evidence="2">DUF1194 domain-containing protein</fullName>
    </submittedName>
</protein>
<organism evidence="2 3">
    <name type="scientific">Oceanomicrobium pacificus</name>
    <dbReference type="NCBI Taxonomy" id="2692916"/>
    <lineage>
        <taxon>Bacteria</taxon>
        <taxon>Pseudomonadati</taxon>
        <taxon>Pseudomonadota</taxon>
        <taxon>Alphaproteobacteria</taxon>
        <taxon>Rhodobacterales</taxon>
        <taxon>Paracoccaceae</taxon>
        <taxon>Oceanomicrobium</taxon>
    </lineage>
</organism>
<reference evidence="2 3" key="1">
    <citation type="submission" date="2019-12" db="EMBL/GenBank/DDBJ databases">
        <title>Strain KN286 was isolated from seawater, which was collected from Caroline Seamount in the tropical western Pacific.</title>
        <authorList>
            <person name="Wang Q."/>
        </authorList>
    </citation>
    <scope>NUCLEOTIDE SEQUENCE [LARGE SCALE GENOMIC DNA]</scope>
    <source>
        <strain evidence="2 3">KN286</strain>
    </source>
</reference>
<dbReference type="AlphaFoldDB" id="A0A6B0TP26"/>
<dbReference type="PROSITE" id="PS51257">
    <property type="entry name" value="PROKAR_LIPOPROTEIN"/>
    <property type="match status" value="1"/>
</dbReference>